<sequence>MATASRHELTFTSGGVACAAWHIPATGDALASEAGRPCVVMAHGFGGTRDTGLLPYAEAFATAGIDAFVFDYRGFGASEGRPRQVISYRDQRRDYHAAVDAVRRLPGVDPDRIGLWGTSYSAGHAIVVAAHSPWVSAVVSMTPASDGLAGLGLIASAEGVGHLARLAVLGIADLVGGIRAKGPRMVPIVGRPGSDSMITAPGGEEAYTSMAGPTWRNETAARHALEVGRNRPTIHARKVTCPVLVQVGKADRVVPVKAARTMASKLDNGVVKEYPVDHFDVYDGVWQRRALADQLEFLSRVLR</sequence>
<evidence type="ECO:0000313" key="5">
    <source>
        <dbReference type="Proteomes" id="UP000548304"/>
    </source>
</evidence>
<gene>
    <name evidence="4" type="ORF">FHR84_000619</name>
</gene>
<proteinExistence type="inferred from homology"/>
<reference evidence="4 5" key="1">
    <citation type="submission" date="2020-07" db="EMBL/GenBank/DDBJ databases">
        <title>Genomic Encyclopedia of Type Strains, Phase III (KMG-III): the genomes of soil and plant-associated and newly described type strains.</title>
        <authorList>
            <person name="Whitman W."/>
        </authorList>
    </citation>
    <scope>NUCLEOTIDE SEQUENCE [LARGE SCALE GENOMIC DNA]</scope>
    <source>
        <strain evidence="4 5">CECT 8576</strain>
    </source>
</reference>
<dbReference type="PANTHER" id="PTHR22946">
    <property type="entry name" value="DIENELACTONE HYDROLASE DOMAIN-CONTAINING PROTEIN-RELATED"/>
    <property type="match status" value="1"/>
</dbReference>
<comment type="similarity">
    <text evidence="1">Belongs to the AB hydrolase superfamily.</text>
</comment>
<dbReference type="EMBL" id="JACBYW010000001">
    <property type="protein sequence ID" value="NYH77305.1"/>
    <property type="molecule type" value="Genomic_DNA"/>
</dbReference>
<dbReference type="RefSeq" id="WP_179533865.1">
    <property type="nucleotide sequence ID" value="NZ_JACBYW010000001.1"/>
</dbReference>
<dbReference type="InterPro" id="IPR029058">
    <property type="entry name" value="AB_hydrolase_fold"/>
</dbReference>
<dbReference type="Proteomes" id="UP000548304">
    <property type="component" value="Unassembled WGS sequence"/>
</dbReference>
<dbReference type="SUPFAM" id="SSF53474">
    <property type="entry name" value="alpha/beta-Hydrolases"/>
    <property type="match status" value="1"/>
</dbReference>
<dbReference type="GO" id="GO:0052689">
    <property type="term" value="F:carboxylic ester hydrolase activity"/>
    <property type="evidence" value="ECO:0007669"/>
    <property type="project" value="UniProtKB-ARBA"/>
</dbReference>
<comment type="caution">
    <text evidence="4">The sequence shown here is derived from an EMBL/GenBank/DDBJ whole genome shotgun (WGS) entry which is preliminary data.</text>
</comment>
<dbReference type="Gene3D" id="3.40.50.1820">
    <property type="entry name" value="alpha/beta hydrolase"/>
    <property type="match status" value="1"/>
</dbReference>
<evidence type="ECO:0000256" key="1">
    <source>
        <dbReference type="ARBA" id="ARBA00008645"/>
    </source>
</evidence>
<feature type="domain" description="Serine aminopeptidase S33" evidence="3">
    <location>
        <begin position="36"/>
        <end position="267"/>
    </location>
</feature>
<dbReference type="InterPro" id="IPR050261">
    <property type="entry name" value="FrsA_esterase"/>
</dbReference>
<dbReference type="Pfam" id="PF12146">
    <property type="entry name" value="Hydrolase_4"/>
    <property type="match status" value="1"/>
</dbReference>
<evidence type="ECO:0000259" key="3">
    <source>
        <dbReference type="Pfam" id="PF12146"/>
    </source>
</evidence>
<accession>A0A852YWL9</accession>
<keyword evidence="5" id="KW-1185">Reference proteome</keyword>
<organism evidence="4 5">
    <name type="scientific">Actinopolyspora biskrensis</name>
    <dbReference type="NCBI Taxonomy" id="1470178"/>
    <lineage>
        <taxon>Bacteria</taxon>
        <taxon>Bacillati</taxon>
        <taxon>Actinomycetota</taxon>
        <taxon>Actinomycetes</taxon>
        <taxon>Actinopolysporales</taxon>
        <taxon>Actinopolysporaceae</taxon>
        <taxon>Actinopolyspora</taxon>
    </lineage>
</organism>
<dbReference type="InterPro" id="IPR022742">
    <property type="entry name" value="Hydrolase_4"/>
</dbReference>
<evidence type="ECO:0000313" key="4">
    <source>
        <dbReference type="EMBL" id="NYH77305.1"/>
    </source>
</evidence>
<dbReference type="AlphaFoldDB" id="A0A852YWL9"/>
<protein>
    <submittedName>
        <fullName evidence="4">Fermentation-respiration switch protein FrsA (DUF1100 family)</fullName>
    </submittedName>
</protein>
<keyword evidence="2" id="KW-0378">Hydrolase</keyword>
<evidence type="ECO:0000256" key="2">
    <source>
        <dbReference type="ARBA" id="ARBA00022801"/>
    </source>
</evidence>
<name>A0A852YWL9_9ACTN</name>
<dbReference type="PANTHER" id="PTHR22946:SF9">
    <property type="entry name" value="POLYKETIDE TRANSFERASE AF380"/>
    <property type="match status" value="1"/>
</dbReference>